<proteinExistence type="predicted"/>
<name>A0A9K3H8V2_HELAN</name>
<gene>
    <name evidence="1" type="ORF">HanXRQr2_Chr14g0648551</name>
</gene>
<evidence type="ECO:0000313" key="2">
    <source>
        <dbReference type="Proteomes" id="UP000215914"/>
    </source>
</evidence>
<keyword evidence="2" id="KW-1185">Reference proteome</keyword>
<organism evidence="1 2">
    <name type="scientific">Helianthus annuus</name>
    <name type="common">Common sunflower</name>
    <dbReference type="NCBI Taxonomy" id="4232"/>
    <lineage>
        <taxon>Eukaryota</taxon>
        <taxon>Viridiplantae</taxon>
        <taxon>Streptophyta</taxon>
        <taxon>Embryophyta</taxon>
        <taxon>Tracheophyta</taxon>
        <taxon>Spermatophyta</taxon>
        <taxon>Magnoliopsida</taxon>
        <taxon>eudicotyledons</taxon>
        <taxon>Gunneridae</taxon>
        <taxon>Pentapetalae</taxon>
        <taxon>asterids</taxon>
        <taxon>campanulids</taxon>
        <taxon>Asterales</taxon>
        <taxon>Asteraceae</taxon>
        <taxon>Asteroideae</taxon>
        <taxon>Heliantheae alliance</taxon>
        <taxon>Heliantheae</taxon>
        <taxon>Helianthus</taxon>
    </lineage>
</organism>
<reference evidence="1" key="2">
    <citation type="submission" date="2020-06" db="EMBL/GenBank/DDBJ databases">
        <title>Helianthus annuus Genome sequencing and assembly Release 2.</title>
        <authorList>
            <person name="Gouzy J."/>
            <person name="Langlade N."/>
            <person name="Munos S."/>
        </authorList>
    </citation>
    <scope>NUCLEOTIDE SEQUENCE</scope>
    <source>
        <tissue evidence="1">Leaves</tissue>
    </source>
</reference>
<dbReference type="EMBL" id="MNCJ02000329">
    <property type="protein sequence ID" value="KAF5769464.1"/>
    <property type="molecule type" value="Genomic_DNA"/>
</dbReference>
<dbReference type="Proteomes" id="UP000215914">
    <property type="component" value="Unassembled WGS sequence"/>
</dbReference>
<accession>A0A9K3H8V2</accession>
<evidence type="ECO:0000313" key="1">
    <source>
        <dbReference type="EMBL" id="KAF5769464.1"/>
    </source>
</evidence>
<sequence length="45" mass="5064">MVVHLRQPNRLLQTHGAPARYPSTVVSEGFSQLCEASLTQRGLWK</sequence>
<comment type="caution">
    <text evidence="1">The sequence shown here is derived from an EMBL/GenBank/DDBJ whole genome shotgun (WGS) entry which is preliminary data.</text>
</comment>
<protein>
    <submittedName>
        <fullName evidence="1">Uncharacterized protein</fullName>
    </submittedName>
</protein>
<reference evidence="1" key="1">
    <citation type="journal article" date="2017" name="Nature">
        <title>The sunflower genome provides insights into oil metabolism, flowering and Asterid evolution.</title>
        <authorList>
            <person name="Badouin H."/>
            <person name="Gouzy J."/>
            <person name="Grassa C.J."/>
            <person name="Murat F."/>
            <person name="Staton S.E."/>
            <person name="Cottret L."/>
            <person name="Lelandais-Briere C."/>
            <person name="Owens G.L."/>
            <person name="Carrere S."/>
            <person name="Mayjonade B."/>
            <person name="Legrand L."/>
            <person name="Gill N."/>
            <person name="Kane N.C."/>
            <person name="Bowers J.E."/>
            <person name="Hubner S."/>
            <person name="Bellec A."/>
            <person name="Berard A."/>
            <person name="Berges H."/>
            <person name="Blanchet N."/>
            <person name="Boniface M.C."/>
            <person name="Brunel D."/>
            <person name="Catrice O."/>
            <person name="Chaidir N."/>
            <person name="Claudel C."/>
            <person name="Donnadieu C."/>
            <person name="Faraut T."/>
            <person name="Fievet G."/>
            <person name="Helmstetter N."/>
            <person name="King M."/>
            <person name="Knapp S.J."/>
            <person name="Lai Z."/>
            <person name="Le Paslier M.C."/>
            <person name="Lippi Y."/>
            <person name="Lorenzon L."/>
            <person name="Mandel J.R."/>
            <person name="Marage G."/>
            <person name="Marchand G."/>
            <person name="Marquand E."/>
            <person name="Bret-Mestries E."/>
            <person name="Morien E."/>
            <person name="Nambeesan S."/>
            <person name="Nguyen T."/>
            <person name="Pegot-Espagnet P."/>
            <person name="Pouilly N."/>
            <person name="Raftis F."/>
            <person name="Sallet E."/>
            <person name="Schiex T."/>
            <person name="Thomas J."/>
            <person name="Vandecasteele C."/>
            <person name="Vares D."/>
            <person name="Vear F."/>
            <person name="Vautrin S."/>
            <person name="Crespi M."/>
            <person name="Mangin B."/>
            <person name="Burke J.M."/>
            <person name="Salse J."/>
            <person name="Munos S."/>
            <person name="Vincourt P."/>
            <person name="Rieseberg L.H."/>
            <person name="Langlade N.B."/>
        </authorList>
    </citation>
    <scope>NUCLEOTIDE SEQUENCE</scope>
    <source>
        <tissue evidence="1">Leaves</tissue>
    </source>
</reference>
<dbReference type="Gramene" id="mRNA:HanXRQr2_Chr14g0648551">
    <property type="protein sequence ID" value="mRNA:HanXRQr2_Chr14g0648551"/>
    <property type="gene ID" value="HanXRQr2_Chr14g0648551"/>
</dbReference>
<dbReference type="AlphaFoldDB" id="A0A9K3H8V2"/>